<name>A0ABW1IX15_9PSEU</name>
<evidence type="ECO:0000313" key="2">
    <source>
        <dbReference type="Proteomes" id="UP001596302"/>
    </source>
</evidence>
<dbReference type="Proteomes" id="UP001596302">
    <property type="component" value="Unassembled WGS sequence"/>
</dbReference>
<dbReference type="EMBL" id="JBHSQW010000002">
    <property type="protein sequence ID" value="MFC5992955.1"/>
    <property type="molecule type" value="Genomic_DNA"/>
</dbReference>
<dbReference type="RefSeq" id="WP_379582037.1">
    <property type="nucleotide sequence ID" value="NZ_JBHSQW010000002.1"/>
</dbReference>
<evidence type="ECO:0008006" key="3">
    <source>
        <dbReference type="Google" id="ProtNLM"/>
    </source>
</evidence>
<sequence length="363" mass="37757">MGNSLNSLVSPWAATLKVTESEARLALGASWAKAPGSAYQAETGVVESTGPTASVSGTSIVVTAHQAIVENASGPWVCTTTASLTCPLDTPLPASGQSRWDLIVGEVVSGEYRLRSVTGTASSNPSVPGTPINTIPLFRTRVTNAGPQEVIALYSWTRAPGGIRLCEDWDTRNGSFEGDLRRFKSGQIEAWTGGKWVPMVSPAAWTQWTPVLSYAGEGGNPSGTVNLGVNGQALGRYLVSGKRLDLAYTFFFGNSGVNAGTGTITTTLPPGMTSRTGLETHVLCVLYTGAEGGEKVFSGACFLPPNSTVLQPRFPMNESYTGLGNLKAANAPGAAGTGIPQLPGKYPITISSVLSITGTIEIQ</sequence>
<keyword evidence="2" id="KW-1185">Reference proteome</keyword>
<protein>
    <recommendedName>
        <fullName evidence="3">Ig-like domain-containing protein</fullName>
    </recommendedName>
</protein>
<accession>A0ABW1IX15</accession>
<evidence type="ECO:0000313" key="1">
    <source>
        <dbReference type="EMBL" id="MFC5992955.1"/>
    </source>
</evidence>
<reference evidence="2" key="1">
    <citation type="journal article" date="2019" name="Int. J. Syst. Evol. Microbiol.">
        <title>The Global Catalogue of Microorganisms (GCM) 10K type strain sequencing project: providing services to taxonomists for standard genome sequencing and annotation.</title>
        <authorList>
            <consortium name="The Broad Institute Genomics Platform"/>
            <consortium name="The Broad Institute Genome Sequencing Center for Infectious Disease"/>
            <person name="Wu L."/>
            <person name="Ma J."/>
        </authorList>
    </citation>
    <scope>NUCLEOTIDE SEQUENCE [LARGE SCALE GENOMIC DNA]</scope>
    <source>
        <strain evidence="2">CCM 8391</strain>
    </source>
</reference>
<comment type="caution">
    <text evidence="1">The sequence shown here is derived from an EMBL/GenBank/DDBJ whole genome shotgun (WGS) entry which is preliminary data.</text>
</comment>
<gene>
    <name evidence="1" type="ORF">ACFQE5_01870</name>
</gene>
<organism evidence="1 2">
    <name type="scientific">Pseudonocardia hispaniensis</name>
    <dbReference type="NCBI Taxonomy" id="904933"/>
    <lineage>
        <taxon>Bacteria</taxon>
        <taxon>Bacillati</taxon>
        <taxon>Actinomycetota</taxon>
        <taxon>Actinomycetes</taxon>
        <taxon>Pseudonocardiales</taxon>
        <taxon>Pseudonocardiaceae</taxon>
        <taxon>Pseudonocardia</taxon>
    </lineage>
</organism>
<proteinExistence type="predicted"/>